<proteinExistence type="inferred from homology"/>
<dbReference type="STRING" id="1071400.LBUCD034_0062"/>
<dbReference type="HOGENOM" id="CLU_039613_6_2_9"/>
<evidence type="ECO:0000256" key="4">
    <source>
        <dbReference type="ARBA" id="ARBA00023163"/>
    </source>
</evidence>
<accession>J9W4I2</accession>
<reference evidence="6 7" key="1">
    <citation type="journal article" date="2012" name="J. Biotechnol.">
        <title>Insights into the completely annotated genome of Lactobacillus buchneri CD034, a strain isolated from stable grass silage.</title>
        <authorList>
            <person name="Heinl S."/>
            <person name="Wibberg D."/>
            <person name="Eikmeyer F."/>
            <person name="Szczepanowski R."/>
            <person name="Blom J."/>
            <person name="Linke B."/>
            <person name="Goesmann A."/>
            <person name="Grabherr R."/>
            <person name="Schwab H."/>
            <person name="Puhler A."/>
            <person name="Schluter A."/>
        </authorList>
    </citation>
    <scope>NUCLEOTIDE SEQUENCE [LARGE SCALE GENOMIC DNA]</scope>
    <source>
        <strain evidence="6 7">CD034</strain>
    </source>
</reference>
<dbReference type="GO" id="GO:0032993">
    <property type="term" value="C:protein-DNA complex"/>
    <property type="evidence" value="ECO:0007669"/>
    <property type="project" value="TreeGrafter"/>
</dbReference>
<feature type="domain" description="HTH lysR-type" evidence="5">
    <location>
        <begin position="1"/>
        <end position="58"/>
    </location>
</feature>
<dbReference type="PANTHER" id="PTHR30346">
    <property type="entry name" value="TRANSCRIPTIONAL DUAL REGULATOR HCAR-RELATED"/>
    <property type="match status" value="1"/>
</dbReference>
<dbReference type="Proteomes" id="UP000007332">
    <property type="component" value="Chromosome"/>
</dbReference>
<gene>
    <name evidence="6" type="ORF">LBUCD034_0062</name>
</gene>
<dbReference type="InterPro" id="IPR036388">
    <property type="entry name" value="WH-like_DNA-bd_sf"/>
</dbReference>
<dbReference type="KEGG" id="lbn:LBUCD034_0062"/>
<dbReference type="InterPro" id="IPR036390">
    <property type="entry name" value="WH_DNA-bd_sf"/>
</dbReference>
<dbReference type="PRINTS" id="PR00039">
    <property type="entry name" value="HTHLYSR"/>
</dbReference>
<evidence type="ECO:0000313" key="6">
    <source>
        <dbReference type="EMBL" id="AFR99175.1"/>
    </source>
</evidence>
<dbReference type="SUPFAM" id="SSF46785">
    <property type="entry name" value="Winged helix' DNA-binding domain"/>
    <property type="match status" value="1"/>
</dbReference>
<dbReference type="GO" id="GO:0003700">
    <property type="term" value="F:DNA-binding transcription factor activity"/>
    <property type="evidence" value="ECO:0007669"/>
    <property type="project" value="InterPro"/>
</dbReference>
<dbReference type="AlphaFoldDB" id="J9W4I2"/>
<dbReference type="eggNOG" id="COG0583">
    <property type="taxonomic scope" value="Bacteria"/>
</dbReference>
<organism evidence="6 7">
    <name type="scientific">Lentilactobacillus buchneri subsp. silagei CD034</name>
    <dbReference type="NCBI Taxonomy" id="1071400"/>
    <lineage>
        <taxon>Bacteria</taxon>
        <taxon>Bacillati</taxon>
        <taxon>Bacillota</taxon>
        <taxon>Bacilli</taxon>
        <taxon>Lactobacillales</taxon>
        <taxon>Lactobacillaceae</taxon>
        <taxon>Lentilactobacillus</taxon>
        <taxon>Lentilactobacillus buchneri subsp. silagei</taxon>
    </lineage>
</organism>
<dbReference type="RefSeq" id="WP_014939080.1">
    <property type="nucleotide sequence ID" value="NC_018610.1"/>
</dbReference>
<dbReference type="PANTHER" id="PTHR30346:SF0">
    <property type="entry name" value="HCA OPERON TRANSCRIPTIONAL ACTIVATOR HCAR"/>
    <property type="match status" value="1"/>
</dbReference>
<dbReference type="SUPFAM" id="SSF53850">
    <property type="entry name" value="Periplasmic binding protein-like II"/>
    <property type="match status" value="1"/>
</dbReference>
<dbReference type="Gene3D" id="3.40.190.10">
    <property type="entry name" value="Periplasmic binding protein-like II"/>
    <property type="match status" value="2"/>
</dbReference>
<dbReference type="InterPro" id="IPR000847">
    <property type="entry name" value="LysR_HTH_N"/>
</dbReference>
<dbReference type="OrthoDB" id="9785745at2"/>
<dbReference type="FunFam" id="1.10.10.10:FF:000001">
    <property type="entry name" value="LysR family transcriptional regulator"/>
    <property type="match status" value="1"/>
</dbReference>
<comment type="similarity">
    <text evidence="1">Belongs to the LysR transcriptional regulatory family.</text>
</comment>
<dbReference type="PATRIC" id="fig|1071400.3.peg.62"/>
<dbReference type="PROSITE" id="PS50931">
    <property type="entry name" value="HTH_LYSR"/>
    <property type="match status" value="1"/>
</dbReference>
<keyword evidence="7" id="KW-1185">Reference proteome</keyword>
<dbReference type="Pfam" id="PF00126">
    <property type="entry name" value="HTH_1"/>
    <property type="match status" value="1"/>
</dbReference>
<protein>
    <submittedName>
        <fullName evidence="6">Transcriptional regulator, LysR family</fullName>
    </submittedName>
</protein>
<keyword evidence="3" id="KW-0238">DNA-binding</keyword>
<dbReference type="EMBL" id="CP003043">
    <property type="protein sequence ID" value="AFR99175.1"/>
    <property type="molecule type" value="Genomic_DNA"/>
</dbReference>
<evidence type="ECO:0000256" key="1">
    <source>
        <dbReference type="ARBA" id="ARBA00009437"/>
    </source>
</evidence>
<dbReference type="Gene3D" id="1.10.10.10">
    <property type="entry name" value="Winged helix-like DNA-binding domain superfamily/Winged helix DNA-binding domain"/>
    <property type="match status" value="1"/>
</dbReference>
<name>J9W4I2_LENBU</name>
<keyword evidence="4" id="KW-0804">Transcription</keyword>
<keyword evidence="2" id="KW-0805">Transcription regulation</keyword>
<dbReference type="InterPro" id="IPR005119">
    <property type="entry name" value="LysR_subst-bd"/>
</dbReference>
<evidence type="ECO:0000313" key="7">
    <source>
        <dbReference type="Proteomes" id="UP000007332"/>
    </source>
</evidence>
<evidence type="ECO:0000259" key="5">
    <source>
        <dbReference type="PROSITE" id="PS50931"/>
    </source>
</evidence>
<evidence type="ECO:0000256" key="3">
    <source>
        <dbReference type="ARBA" id="ARBA00023125"/>
    </source>
</evidence>
<evidence type="ECO:0000256" key="2">
    <source>
        <dbReference type="ARBA" id="ARBA00023015"/>
    </source>
</evidence>
<dbReference type="GO" id="GO:0003677">
    <property type="term" value="F:DNA binding"/>
    <property type="evidence" value="ECO:0007669"/>
    <property type="project" value="UniProtKB-KW"/>
</dbReference>
<sequence length="302" mass="34212">MEIAKLTTFLKVVEYGSFKAAADKLYLSPRAVSKQINQIEAEIGIKLFSRETNNSELTSAGKEFLVTAQDIVNSYNSGITKIQLEKSKRNRTLKIGYSSTNQGMILQNLFLPFVKDHPQVRFAFKEENGQRLATHISDGTLDLAVTPNYGKTLFLENSNLHSKSIASGKLVFGISKSNPLSRQTAIKFNQISNMEILYYSPVESSYLKTIFLEKFPNKIDSEKIRRVNTLEQRDMLVAFNFGIGFYPSPFMKREQIVNPMIQYLPIEDMDVDTTYSSDILYNPSNHKAAVKQLLTTIAVKKH</sequence>
<dbReference type="Pfam" id="PF03466">
    <property type="entry name" value="LysR_substrate"/>
    <property type="match status" value="1"/>
</dbReference>
<dbReference type="CDD" id="cd05466">
    <property type="entry name" value="PBP2_LTTR_substrate"/>
    <property type="match status" value="1"/>
</dbReference>